<evidence type="ECO:0000313" key="2">
    <source>
        <dbReference type="Proteomes" id="UP000293142"/>
    </source>
</evidence>
<comment type="caution">
    <text evidence="1">The sequence shown here is derived from an EMBL/GenBank/DDBJ whole genome shotgun (WGS) entry which is preliminary data.</text>
</comment>
<organism evidence="1 2">
    <name type="scientific">Paenibacillus thalictri</name>
    <dbReference type="NCBI Taxonomy" id="2527873"/>
    <lineage>
        <taxon>Bacteria</taxon>
        <taxon>Bacillati</taxon>
        <taxon>Bacillota</taxon>
        <taxon>Bacilli</taxon>
        <taxon>Bacillales</taxon>
        <taxon>Paenibacillaceae</taxon>
        <taxon>Paenibacillus</taxon>
    </lineage>
</organism>
<name>A0A4Q9DHC1_9BACL</name>
<proteinExistence type="predicted"/>
<dbReference type="EMBL" id="SIRE01000034">
    <property type="protein sequence ID" value="TBL70110.1"/>
    <property type="molecule type" value="Genomic_DNA"/>
</dbReference>
<gene>
    <name evidence="1" type="ORF">EYB31_34450</name>
</gene>
<dbReference type="AlphaFoldDB" id="A0A4Q9DHC1"/>
<accession>A0A4Q9DHC1</accession>
<reference evidence="1 2" key="1">
    <citation type="submission" date="2019-02" db="EMBL/GenBank/DDBJ databases">
        <title>Paenibacillus sp. nov., isolated from surface-sterilized tissue of Thalictrum simplex L.</title>
        <authorList>
            <person name="Tuo L."/>
        </authorList>
    </citation>
    <scope>NUCLEOTIDE SEQUENCE [LARGE SCALE GENOMIC DNA]</scope>
    <source>
        <strain evidence="1 2">N2SHLJ1</strain>
    </source>
</reference>
<keyword evidence="2" id="KW-1185">Reference proteome</keyword>
<sequence>MASQKKKIACYQYIHERGGYVTQTSPYFFGSGGAGGETELAALKYRLIKPEYDKMIISKAGEVNNET</sequence>
<dbReference type="Proteomes" id="UP000293142">
    <property type="component" value="Unassembled WGS sequence"/>
</dbReference>
<protein>
    <submittedName>
        <fullName evidence="1">Uncharacterized protein</fullName>
    </submittedName>
</protein>
<evidence type="ECO:0000313" key="1">
    <source>
        <dbReference type="EMBL" id="TBL70110.1"/>
    </source>
</evidence>
<dbReference type="RefSeq" id="WP_131018134.1">
    <property type="nucleotide sequence ID" value="NZ_SIRE01000034.1"/>
</dbReference>